<dbReference type="STRING" id="1036808.A0A0C3DCJ9"/>
<evidence type="ECO:0000313" key="2">
    <source>
        <dbReference type="EMBL" id="KIM54109.1"/>
    </source>
</evidence>
<feature type="region of interest" description="Disordered" evidence="1">
    <location>
        <begin position="124"/>
        <end position="178"/>
    </location>
</feature>
<dbReference type="InterPro" id="IPR004242">
    <property type="entry name" value="Transposase_21"/>
</dbReference>
<organism evidence="2 3">
    <name type="scientific">Scleroderma citrinum Foug A</name>
    <dbReference type="NCBI Taxonomy" id="1036808"/>
    <lineage>
        <taxon>Eukaryota</taxon>
        <taxon>Fungi</taxon>
        <taxon>Dikarya</taxon>
        <taxon>Basidiomycota</taxon>
        <taxon>Agaricomycotina</taxon>
        <taxon>Agaricomycetes</taxon>
        <taxon>Agaricomycetidae</taxon>
        <taxon>Boletales</taxon>
        <taxon>Sclerodermatineae</taxon>
        <taxon>Sclerodermataceae</taxon>
        <taxon>Scleroderma</taxon>
    </lineage>
</organism>
<dbReference type="HOGENOM" id="CLU_506377_0_0_1"/>
<dbReference type="OrthoDB" id="2669721at2759"/>
<gene>
    <name evidence="2" type="ORF">SCLCIDRAFT_31358</name>
</gene>
<evidence type="ECO:0000256" key="1">
    <source>
        <dbReference type="SAM" id="MobiDB-lite"/>
    </source>
</evidence>
<reference evidence="2 3" key="1">
    <citation type="submission" date="2014-04" db="EMBL/GenBank/DDBJ databases">
        <authorList>
            <consortium name="DOE Joint Genome Institute"/>
            <person name="Kuo A."/>
            <person name="Kohler A."/>
            <person name="Nagy L.G."/>
            <person name="Floudas D."/>
            <person name="Copeland A."/>
            <person name="Barry K.W."/>
            <person name="Cichocki N."/>
            <person name="Veneault-Fourrey C."/>
            <person name="LaButti K."/>
            <person name="Lindquist E.A."/>
            <person name="Lipzen A."/>
            <person name="Lundell T."/>
            <person name="Morin E."/>
            <person name="Murat C."/>
            <person name="Sun H."/>
            <person name="Tunlid A."/>
            <person name="Henrissat B."/>
            <person name="Grigoriev I.V."/>
            <person name="Hibbett D.S."/>
            <person name="Martin F."/>
            <person name="Nordberg H.P."/>
            <person name="Cantor M.N."/>
            <person name="Hua S.X."/>
        </authorList>
    </citation>
    <scope>NUCLEOTIDE SEQUENCE [LARGE SCALE GENOMIC DNA]</scope>
    <source>
        <strain evidence="2 3">Foug A</strain>
    </source>
</reference>
<feature type="compositionally biased region" description="Basic and acidic residues" evidence="1">
    <location>
        <begin position="169"/>
        <end position="178"/>
    </location>
</feature>
<dbReference type="InParanoid" id="A0A0C3DCJ9"/>
<name>A0A0C3DCJ9_9AGAM</name>
<dbReference type="EMBL" id="KN822162">
    <property type="protein sequence ID" value="KIM54109.1"/>
    <property type="molecule type" value="Genomic_DNA"/>
</dbReference>
<dbReference type="Proteomes" id="UP000053989">
    <property type="component" value="Unassembled WGS sequence"/>
</dbReference>
<dbReference type="AlphaFoldDB" id="A0A0C3DCJ9"/>
<dbReference type="Pfam" id="PF02992">
    <property type="entry name" value="Transposase_21"/>
    <property type="match status" value="1"/>
</dbReference>
<protein>
    <submittedName>
        <fullName evidence="2">Uncharacterized protein</fullName>
    </submittedName>
</protein>
<feature type="compositionally biased region" description="Pro residues" evidence="1">
    <location>
        <begin position="144"/>
        <end position="154"/>
    </location>
</feature>
<accession>A0A0C3DCJ9</accession>
<proteinExistence type="predicted"/>
<evidence type="ECO:0000313" key="3">
    <source>
        <dbReference type="Proteomes" id="UP000053989"/>
    </source>
</evidence>
<reference evidence="3" key="2">
    <citation type="submission" date="2015-01" db="EMBL/GenBank/DDBJ databases">
        <title>Evolutionary Origins and Diversification of the Mycorrhizal Mutualists.</title>
        <authorList>
            <consortium name="DOE Joint Genome Institute"/>
            <consortium name="Mycorrhizal Genomics Consortium"/>
            <person name="Kohler A."/>
            <person name="Kuo A."/>
            <person name="Nagy L.G."/>
            <person name="Floudas D."/>
            <person name="Copeland A."/>
            <person name="Barry K.W."/>
            <person name="Cichocki N."/>
            <person name="Veneault-Fourrey C."/>
            <person name="LaButti K."/>
            <person name="Lindquist E.A."/>
            <person name="Lipzen A."/>
            <person name="Lundell T."/>
            <person name="Morin E."/>
            <person name="Murat C."/>
            <person name="Riley R."/>
            <person name="Ohm R."/>
            <person name="Sun H."/>
            <person name="Tunlid A."/>
            <person name="Henrissat B."/>
            <person name="Grigoriev I.V."/>
            <person name="Hibbett D.S."/>
            <person name="Martin F."/>
        </authorList>
    </citation>
    <scope>NUCLEOTIDE SEQUENCE [LARGE SCALE GENOMIC DNA]</scope>
    <source>
        <strain evidence="3">Foug A</strain>
    </source>
</reference>
<keyword evidence="3" id="KW-1185">Reference proteome</keyword>
<sequence length="538" mass="60444">MATEPTHAEYDALLGDLECQVARLKNLHTCEHAPFTILDKDFIQEDGSWGPKCLYEFMNTWVPALTFNVRCNNDIKLLTNSRETMNATFYITSYQTKKQGKNFNMSAVLAKGFAYLARIQINEPPGTPDRPSPMLLEDDLEEWPPMPDHPPQTPPGDYHDEEWPPTPDHPPHPPHEDIPRINIEYQQRQCPIIDIAALAARADLPSMRHTMAFIMALKNASLNDPVAHLGKEALEQLWNPPDEVICIDNPGMRFSITAYLALSNTSQIAYNHVCQAARIAFSGAPSGDSILSFHNVEKLIALYTGVVSIEHDMCHNTCIVYTGPFAHLDMCPTCTTSLWKEEMFQGTHGQSKVATQTFTTIPISPQLQDLYRNKDSETGGIPVVDDITMGWDYLGAILDGDIKSNDIVLMVSLDRAQLYDSKESDCWIYIWIIVNLPPDKRYRKVHVCLGGFIPGPNKPKNVDSFLFPGMHHLAALQAEGLPIWNGHTDSCYISDLYLIFTTADGPSLVYWNGMQMQNEWQALQSSITQASQPLTPRQ</sequence>